<keyword evidence="1" id="KW-0812">Transmembrane</keyword>
<name>A0ABN9XTR6_9DINO</name>
<evidence type="ECO:0000256" key="1">
    <source>
        <dbReference type="SAM" id="Phobius"/>
    </source>
</evidence>
<dbReference type="EMBL" id="CAUYUJ010021230">
    <property type="protein sequence ID" value="CAK0903433.1"/>
    <property type="molecule type" value="Genomic_DNA"/>
</dbReference>
<keyword evidence="3" id="KW-1185">Reference proteome</keyword>
<keyword evidence="1" id="KW-1133">Transmembrane helix</keyword>
<comment type="caution">
    <text evidence="2">The sequence shown here is derived from an EMBL/GenBank/DDBJ whole genome shotgun (WGS) entry which is preliminary data.</text>
</comment>
<dbReference type="Proteomes" id="UP001189429">
    <property type="component" value="Unassembled WGS sequence"/>
</dbReference>
<feature type="transmembrane region" description="Helical" evidence="1">
    <location>
        <begin position="58"/>
        <end position="80"/>
    </location>
</feature>
<evidence type="ECO:0000313" key="2">
    <source>
        <dbReference type="EMBL" id="CAK0903433.1"/>
    </source>
</evidence>
<protein>
    <submittedName>
        <fullName evidence="2">Uncharacterized protein</fullName>
    </submittedName>
</protein>
<keyword evidence="1" id="KW-0472">Membrane</keyword>
<sequence length="129" mass="13662">MASPEADRAAAPLLPSSLSAAPRRVAARVATSTQGAAHSAARHGRLFTLDSDGATSEVYLGIGATLLGTLAIWMVCMPVFDIGGTALIRRFEGNSSAGHREPVRLCCGRWALCCGCFVQGCGRFLRRRR</sequence>
<evidence type="ECO:0000313" key="3">
    <source>
        <dbReference type="Proteomes" id="UP001189429"/>
    </source>
</evidence>
<proteinExistence type="predicted"/>
<accession>A0ABN9XTR6</accession>
<organism evidence="2 3">
    <name type="scientific">Prorocentrum cordatum</name>
    <dbReference type="NCBI Taxonomy" id="2364126"/>
    <lineage>
        <taxon>Eukaryota</taxon>
        <taxon>Sar</taxon>
        <taxon>Alveolata</taxon>
        <taxon>Dinophyceae</taxon>
        <taxon>Prorocentrales</taxon>
        <taxon>Prorocentraceae</taxon>
        <taxon>Prorocentrum</taxon>
    </lineage>
</organism>
<reference evidence="2" key="1">
    <citation type="submission" date="2023-10" db="EMBL/GenBank/DDBJ databases">
        <authorList>
            <person name="Chen Y."/>
            <person name="Shah S."/>
            <person name="Dougan E. K."/>
            <person name="Thang M."/>
            <person name="Chan C."/>
        </authorList>
    </citation>
    <scope>NUCLEOTIDE SEQUENCE [LARGE SCALE GENOMIC DNA]</scope>
</reference>
<gene>
    <name evidence="2" type="ORF">PCOR1329_LOCUS79761</name>
</gene>